<evidence type="ECO:0000313" key="6">
    <source>
        <dbReference type="EMBL" id="PMN89947.1"/>
    </source>
</evidence>
<dbReference type="RefSeq" id="WP_102391636.1">
    <property type="nucleotide sequence ID" value="NZ_MDAL01000036.1"/>
</dbReference>
<evidence type="ECO:0000259" key="5">
    <source>
        <dbReference type="PROSITE" id="PS50931"/>
    </source>
</evidence>
<evidence type="ECO:0000256" key="2">
    <source>
        <dbReference type="ARBA" id="ARBA00023015"/>
    </source>
</evidence>
<dbReference type="InterPro" id="IPR058163">
    <property type="entry name" value="LysR-type_TF_proteobact-type"/>
</dbReference>
<sequence>MDTLRAMALFVKVAETGSFKQAAMEMNHSNSLISKDIGKLEELVGARLLQRSTRKIQLTEIGRGYLAHCQNILSSHQDAQDYVQDMQGRPKGRLKINAPMTLGITALGPAFAAFTALHPEVELDVDLNDDPVDLIAQGFDLGFRASSVGVDSNYIGKPITTFSLHLVATPSYLEAHATLHSADQLSQHNCYIYSLAMGKNQWPVNGGMTVSGNIIANNTIFLKEALLQGFGIGLLPSFVCAEEIQSGQFVELLKDEPLPTLSFYVLYPSRHYTPPKLVKFIEFMQSWFNDEQSRV</sequence>
<gene>
    <name evidence="6" type="ORF">BCT23_21765</name>
</gene>
<dbReference type="PANTHER" id="PTHR30537">
    <property type="entry name" value="HTH-TYPE TRANSCRIPTIONAL REGULATOR"/>
    <property type="match status" value="1"/>
</dbReference>
<dbReference type="AlphaFoldDB" id="A0A2N7L7G6"/>
<dbReference type="Proteomes" id="UP000235387">
    <property type="component" value="Unassembled WGS sequence"/>
</dbReference>
<dbReference type="GO" id="GO:0043565">
    <property type="term" value="F:sequence-specific DNA binding"/>
    <property type="evidence" value="ECO:0007669"/>
    <property type="project" value="TreeGrafter"/>
</dbReference>
<dbReference type="SUPFAM" id="SSF53850">
    <property type="entry name" value="Periplasmic binding protein-like II"/>
    <property type="match status" value="1"/>
</dbReference>
<dbReference type="InterPro" id="IPR000847">
    <property type="entry name" value="LysR_HTH_N"/>
</dbReference>
<dbReference type="Gene3D" id="1.10.10.10">
    <property type="entry name" value="Winged helix-like DNA-binding domain superfamily/Winged helix DNA-binding domain"/>
    <property type="match status" value="1"/>
</dbReference>
<evidence type="ECO:0000256" key="1">
    <source>
        <dbReference type="ARBA" id="ARBA00009437"/>
    </source>
</evidence>
<dbReference type="Pfam" id="PF00126">
    <property type="entry name" value="HTH_1"/>
    <property type="match status" value="1"/>
</dbReference>
<keyword evidence="3" id="KW-0238">DNA-binding</keyword>
<comment type="caution">
    <text evidence="6">The sequence shown here is derived from an EMBL/GenBank/DDBJ whole genome shotgun (WGS) entry which is preliminary data.</text>
</comment>
<dbReference type="GO" id="GO:0003700">
    <property type="term" value="F:DNA-binding transcription factor activity"/>
    <property type="evidence" value="ECO:0007669"/>
    <property type="project" value="InterPro"/>
</dbReference>
<dbReference type="FunFam" id="1.10.10.10:FF:000001">
    <property type="entry name" value="LysR family transcriptional regulator"/>
    <property type="match status" value="1"/>
</dbReference>
<dbReference type="SUPFAM" id="SSF46785">
    <property type="entry name" value="Winged helix' DNA-binding domain"/>
    <property type="match status" value="1"/>
</dbReference>
<reference evidence="7" key="1">
    <citation type="submission" date="2016-07" db="EMBL/GenBank/DDBJ databases">
        <title>Nontailed viruses are major unrecognized killers of bacteria in the ocean.</title>
        <authorList>
            <person name="Kauffman K."/>
            <person name="Hussain F."/>
            <person name="Yang J."/>
            <person name="Arevalo P."/>
            <person name="Brown J."/>
            <person name="Cutler M."/>
            <person name="Kelly L."/>
            <person name="Polz M.F."/>
        </authorList>
    </citation>
    <scope>NUCLEOTIDE SEQUENCE [LARGE SCALE GENOMIC DNA]</scope>
    <source>
        <strain evidence="7">10N.261.45.A10</strain>
    </source>
</reference>
<dbReference type="InterPro" id="IPR005119">
    <property type="entry name" value="LysR_subst-bd"/>
</dbReference>
<proteinExistence type="inferred from homology"/>
<feature type="domain" description="HTH lysR-type" evidence="5">
    <location>
        <begin position="1"/>
        <end position="59"/>
    </location>
</feature>
<dbReference type="Pfam" id="PF03466">
    <property type="entry name" value="LysR_substrate"/>
    <property type="match status" value="1"/>
</dbReference>
<dbReference type="PROSITE" id="PS50931">
    <property type="entry name" value="HTH_LYSR"/>
    <property type="match status" value="1"/>
</dbReference>
<name>A0A2N7L7G6_9GAMM</name>
<keyword evidence="2" id="KW-0805">Transcription regulation</keyword>
<evidence type="ECO:0000256" key="3">
    <source>
        <dbReference type="ARBA" id="ARBA00023125"/>
    </source>
</evidence>
<evidence type="ECO:0000313" key="7">
    <source>
        <dbReference type="Proteomes" id="UP000235387"/>
    </source>
</evidence>
<protein>
    <submittedName>
        <fullName evidence="6">LysR family transcriptional regulator</fullName>
    </submittedName>
</protein>
<accession>A0A2N7L7G6</accession>
<comment type="similarity">
    <text evidence="1">Belongs to the LysR transcriptional regulatory family.</text>
</comment>
<organism evidence="6 7">
    <name type="scientific">Enterovibrio norvegicus</name>
    <dbReference type="NCBI Taxonomy" id="188144"/>
    <lineage>
        <taxon>Bacteria</taxon>
        <taxon>Pseudomonadati</taxon>
        <taxon>Pseudomonadota</taxon>
        <taxon>Gammaproteobacteria</taxon>
        <taxon>Vibrionales</taxon>
        <taxon>Vibrionaceae</taxon>
        <taxon>Enterovibrio</taxon>
    </lineage>
</organism>
<dbReference type="CDD" id="cd08422">
    <property type="entry name" value="PBP2_CrgA_like"/>
    <property type="match status" value="1"/>
</dbReference>
<dbReference type="PANTHER" id="PTHR30537:SF5">
    <property type="entry name" value="HTH-TYPE TRANSCRIPTIONAL ACTIVATOR TTDR-RELATED"/>
    <property type="match status" value="1"/>
</dbReference>
<dbReference type="Gene3D" id="3.40.190.290">
    <property type="match status" value="1"/>
</dbReference>
<evidence type="ECO:0000256" key="4">
    <source>
        <dbReference type="ARBA" id="ARBA00023163"/>
    </source>
</evidence>
<dbReference type="GO" id="GO:0006351">
    <property type="term" value="P:DNA-templated transcription"/>
    <property type="evidence" value="ECO:0007669"/>
    <property type="project" value="TreeGrafter"/>
</dbReference>
<dbReference type="InterPro" id="IPR036388">
    <property type="entry name" value="WH-like_DNA-bd_sf"/>
</dbReference>
<dbReference type="InterPro" id="IPR036390">
    <property type="entry name" value="WH_DNA-bd_sf"/>
</dbReference>
<dbReference type="EMBL" id="MDAL01000036">
    <property type="protein sequence ID" value="PMN89947.1"/>
    <property type="molecule type" value="Genomic_DNA"/>
</dbReference>
<keyword evidence="4" id="KW-0804">Transcription</keyword>